<evidence type="ECO:0000313" key="2">
    <source>
        <dbReference type="EMBL" id="KAF1840809.1"/>
    </source>
</evidence>
<keyword evidence="1" id="KW-0812">Transmembrane</keyword>
<keyword evidence="1" id="KW-0472">Membrane</keyword>
<dbReference type="Proteomes" id="UP000800039">
    <property type="component" value="Unassembled WGS sequence"/>
</dbReference>
<dbReference type="GeneID" id="63844386"/>
<dbReference type="RefSeq" id="XP_040783372.1">
    <property type="nucleotide sequence ID" value="XM_040927134.1"/>
</dbReference>
<reference evidence="2" key="1">
    <citation type="submission" date="2020-01" db="EMBL/GenBank/DDBJ databases">
        <authorList>
            <consortium name="DOE Joint Genome Institute"/>
            <person name="Haridas S."/>
            <person name="Albert R."/>
            <person name="Binder M."/>
            <person name="Bloem J."/>
            <person name="Labutti K."/>
            <person name="Salamov A."/>
            <person name="Andreopoulos B."/>
            <person name="Baker S.E."/>
            <person name="Barry K."/>
            <person name="Bills G."/>
            <person name="Bluhm B.H."/>
            <person name="Cannon C."/>
            <person name="Castanera R."/>
            <person name="Culley D.E."/>
            <person name="Daum C."/>
            <person name="Ezra D."/>
            <person name="Gonzalez J.B."/>
            <person name="Henrissat B."/>
            <person name="Kuo A."/>
            <person name="Liang C."/>
            <person name="Lipzen A."/>
            <person name="Lutzoni F."/>
            <person name="Magnuson J."/>
            <person name="Mondo S."/>
            <person name="Nolan M."/>
            <person name="Ohm R."/>
            <person name="Pangilinan J."/>
            <person name="Park H.-J."/>
            <person name="Ramirez L."/>
            <person name="Alfaro M."/>
            <person name="Sun H."/>
            <person name="Tritt A."/>
            <person name="Yoshinaga Y."/>
            <person name="Zwiers L.-H."/>
            <person name="Turgeon B.G."/>
            <person name="Goodwin S.B."/>
            <person name="Spatafora J.W."/>
            <person name="Crous P.W."/>
            <person name="Grigoriev I.V."/>
        </authorList>
    </citation>
    <scope>NUCLEOTIDE SEQUENCE</scope>
    <source>
        <strain evidence="2">CBS 394.84</strain>
    </source>
</reference>
<sequence length="139" mass="15605">MTFQSSSLDNSKDTPAYTHCDCDHSFCRWQTHDNVVKHLIYSFGRTSPRSAEEEKALATCRRAAAAEPITMKWASVQRRYGLIARLLLSGSFPLIYTSSRPDGCLDRFTVFIIWRTSGCYSTPIAMVVSLVIASSLMLN</sequence>
<keyword evidence="1" id="KW-1133">Transmembrane helix</keyword>
<name>A0A9P4G891_9PLEO</name>
<evidence type="ECO:0000256" key="1">
    <source>
        <dbReference type="SAM" id="Phobius"/>
    </source>
</evidence>
<evidence type="ECO:0000313" key="3">
    <source>
        <dbReference type="Proteomes" id="UP000800039"/>
    </source>
</evidence>
<feature type="transmembrane region" description="Helical" evidence="1">
    <location>
        <begin position="80"/>
        <end position="99"/>
    </location>
</feature>
<dbReference type="EMBL" id="ML976619">
    <property type="protein sequence ID" value="KAF1840809.1"/>
    <property type="molecule type" value="Genomic_DNA"/>
</dbReference>
<proteinExistence type="predicted"/>
<comment type="caution">
    <text evidence="2">The sequence shown here is derived from an EMBL/GenBank/DDBJ whole genome shotgun (WGS) entry which is preliminary data.</text>
</comment>
<keyword evidence="3" id="KW-1185">Reference proteome</keyword>
<protein>
    <submittedName>
        <fullName evidence="2">Uncharacterized protein</fullName>
    </submittedName>
</protein>
<gene>
    <name evidence="2" type="ORF">K460DRAFT_192824</name>
</gene>
<accession>A0A9P4G891</accession>
<feature type="transmembrane region" description="Helical" evidence="1">
    <location>
        <begin position="111"/>
        <end position="138"/>
    </location>
</feature>
<dbReference type="AlphaFoldDB" id="A0A9P4G891"/>
<organism evidence="2 3">
    <name type="scientific">Cucurbitaria berberidis CBS 394.84</name>
    <dbReference type="NCBI Taxonomy" id="1168544"/>
    <lineage>
        <taxon>Eukaryota</taxon>
        <taxon>Fungi</taxon>
        <taxon>Dikarya</taxon>
        <taxon>Ascomycota</taxon>
        <taxon>Pezizomycotina</taxon>
        <taxon>Dothideomycetes</taxon>
        <taxon>Pleosporomycetidae</taxon>
        <taxon>Pleosporales</taxon>
        <taxon>Pleosporineae</taxon>
        <taxon>Cucurbitariaceae</taxon>
        <taxon>Cucurbitaria</taxon>
    </lineage>
</organism>